<sequence length="88" mass="10454">MQRSGLQLWPRDLPRTITHLSRSDMQHLLLQLWPKDLHRAMTHLSRYDMQRSCFQLWPKIFPEPWQTCRDVTCSVLAFNCGPDIFLGS</sequence>
<protein>
    <submittedName>
        <fullName evidence="1">Uncharacterized protein</fullName>
    </submittedName>
</protein>
<dbReference type="Proteomes" id="UP001283361">
    <property type="component" value="Unassembled WGS sequence"/>
</dbReference>
<dbReference type="AlphaFoldDB" id="A0AAE0ZZN7"/>
<proteinExistence type="predicted"/>
<evidence type="ECO:0000313" key="1">
    <source>
        <dbReference type="EMBL" id="KAK3778520.1"/>
    </source>
</evidence>
<accession>A0AAE0ZZN7</accession>
<comment type="caution">
    <text evidence="1">The sequence shown here is derived from an EMBL/GenBank/DDBJ whole genome shotgun (WGS) entry which is preliminary data.</text>
</comment>
<keyword evidence="2" id="KW-1185">Reference proteome</keyword>
<dbReference type="EMBL" id="JAWDGP010002931">
    <property type="protein sequence ID" value="KAK3778520.1"/>
    <property type="molecule type" value="Genomic_DNA"/>
</dbReference>
<evidence type="ECO:0000313" key="2">
    <source>
        <dbReference type="Proteomes" id="UP001283361"/>
    </source>
</evidence>
<name>A0AAE0ZZN7_9GAST</name>
<organism evidence="1 2">
    <name type="scientific">Elysia crispata</name>
    <name type="common">lettuce slug</name>
    <dbReference type="NCBI Taxonomy" id="231223"/>
    <lineage>
        <taxon>Eukaryota</taxon>
        <taxon>Metazoa</taxon>
        <taxon>Spiralia</taxon>
        <taxon>Lophotrochozoa</taxon>
        <taxon>Mollusca</taxon>
        <taxon>Gastropoda</taxon>
        <taxon>Heterobranchia</taxon>
        <taxon>Euthyneura</taxon>
        <taxon>Panpulmonata</taxon>
        <taxon>Sacoglossa</taxon>
        <taxon>Placobranchoidea</taxon>
        <taxon>Plakobranchidae</taxon>
        <taxon>Elysia</taxon>
    </lineage>
</organism>
<reference evidence="1" key="1">
    <citation type="journal article" date="2023" name="G3 (Bethesda)">
        <title>A reference genome for the long-term kleptoplast-retaining sea slug Elysia crispata morphotype clarki.</title>
        <authorList>
            <person name="Eastman K.E."/>
            <person name="Pendleton A.L."/>
            <person name="Shaikh M.A."/>
            <person name="Suttiyut T."/>
            <person name="Ogas R."/>
            <person name="Tomko P."/>
            <person name="Gavelis G."/>
            <person name="Widhalm J.R."/>
            <person name="Wisecaver J.H."/>
        </authorList>
    </citation>
    <scope>NUCLEOTIDE SEQUENCE</scope>
    <source>
        <strain evidence="1">ECLA1</strain>
    </source>
</reference>
<gene>
    <name evidence="1" type="ORF">RRG08_024928</name>
</gene>